<protein>
    <submittedName>
        <fullName evidence="7">ABC transporter permease</fullName>
    </submittedName>
</protein>
<reference evidence="7 8" key="1">
    <citation type="submission" date="2021-11" db="EMBL/GenBank/DDBJ databases">
        <title>Draft genome sequence of Paenibacillus profundus YoMME, a new Gram-positive bacteria with exoelectrogenic properties.</title>
        <authorList>
            <person name="Hubenova Y."/>
            <person name="Hubenova E."/>
            <person name="Manasiev Y."/>
            <person name="Peykov S."/>
            <person name="Mitov M."/>
        </authorList>
    </citation>
    <scope>NUCLEOTIDE SEQUENCE [LARGE SCALE GENOMIC DNA]</scope>
    <source>
        <strain evidence="7 8">YoMME</strain>
    </source>
</reference>
<keyword evidence="3 5" id="KW-1133">Transmembrane helix</keyword>
<dbReference type="RefSeq" id="WP_019420830.1">
    <property type="nucleotide sequence ID" value="NZ_JAJNBZ010000002.1"/>
</dbReference>
<organism evidence="7 8">
    <name type="scientific">Paenibacillus profundus</name>
    <dbReference type="NCBI Taxonomy" id="1173085"/>
    <lineage>
        <taxon>Bacteria</taxon>
        <taxon>Bacillati</taxon>
        <taxon>Bacillota</taxon>
        <taxon>Bacilli</taxon>
        <taxon>Bacillales</taxon>
        <taxon>Paenibacillaceae</taxon>
        <taxon>Paenibacillus</taxon>
    </lineage>
</organism>
<keyword evidence="4 5" id="KW-0472">Membrane</keyword>
<dbReference type="PANTHER" id="PTHR43229">
    <property type="entry name" value="NODULATION PROTEIN J"/>
    <property type="match status" value="1"/>
</dbReference>
<comment type="subcellular location">
    <subcellularLocation>
        <location evidence="1">Membrane</location>
        <topology evidence="1">Multi-pass membrane protein</topology>
    </subcellularLocation>
</comment>
<feature type="transmembrane region" description="Helical" evidence="5">
    <location>
        <begin position="58"/>
        <end position="81"/>
    </location>
</feature>
<name>A0ABS8Y998_9BACL</name>
<dbReference type="PIRSF" id="PIRSF006648">
    <property type="entry name" value="DrrB"/>
    <property type="match status" value="1"/>
</dbReference>
<evidence type="ECO:0000256" key="4">
    <source>
        <dbReference type="ARBA" id="ARBA00023136"/>
    </source>
</evidence>
<dbReference type="Proteomes" id="UP001199916">
    <property type="component" value="Unassembled WGS sequence"/>
</dbReference>
<keyword evidence="8" id="KW-1185">Reference proteome</keyword>
<comment type="caution">
    <text evidence="7">The sequence shown here is derived from an EMBL/GenBank/DDBJ whole genome shotgun (WGS) entry which is preliminary data.</text>
</comment>
<evidence type="ECO:0000256" key="5">
    <source>
        <dbReference type="SAM" id="Phobius"/>
    </source>
</evidence>
<dbReference type="InterPro" id="IPR013525">
    <property type="entry name" value="ABC2_TM"/>
</dbReference>
<evidence type="ECO:0000256" key="1">
    <source>
        <dbReference type="ARBA" id="ARBA00004141"/>
    </source>
</evidence>
<feature type="transmembrane region" description="Helical" evidence="5">
    <location>
        <begin position="102"/>
        <end position="134"/>
    </location>
</feature>
<sequence length="254" mass="28688">MAQFVQSTRGFGMLWKRDFMNLLTSPVMLLTNTLFPLLLILILGYLTRGQYGDTVTSYDYYGITLLVFHALNVSMTASNSFMERKLRASNMRVLYSPIRTSWVYLSKILATFVFTTLCMGMLAVLLVVLFGVYFGGKDAVYVFVALALFHLFSAAFGVWFCCLWKSEELANKILNVVNNVLALMGGLFFSWDSLGRTAETLSYFSPVKWVVDGLFRIVYDGSLWSFIPLVSGLLIGTALLLLGCKWTFRTEEMV</sequence>
<dbReference type="InterPro" id="IPR000412">
    <property type="entry name" value="ABC_2_transport"/>
</dbReference>
<feature type="domain" description="ABC-2 type transporter transmembrane" evidence="6">
    <location>
        <begin position="11"/>
        <end position="216"/>
    </location>
</feature>
<evidence type="ECO:0000313" key="8">
    <source>
        <dbReference type="Proteomes" id="UP001199916"/>
    </source>
</evidence>
<feature type="transmembrane region" description="Helical" evidence="5">
    <location>
        <begin position="21"/>
        <end position="46"/>
    </location>
</feature>
<dbReference type="PANTHER" id="PTHR43229:SF2">
    <property type="entry name" value="NODULATION PROTEIN J"/>
    <property type="match status" value="1"/>
</dbReference>
<evidence type="ECO:0000259" key="6">
    <source>
        <dbReference type="Pfam" id="PF01061"/>
    </source>
</evidence>
<evidence type="ECO:0000256" key="3">
    <source>
        <dbReference type="ARBA" id="ARBA00022989"/>
    </source>
</evidence>
<keyword evidence="2 5" id="KW-0812">Transmembrane</keyword>
<evidence type="ECO:0000256" key="2">
    <source>
        <dbReference type="ARBA" id="ARBA00022692"/>
    </source>
</evidence>
<evidence type="ECO:0000313" key="7">
    <source>
        <dbReference type="EMBL" id="MCE5168418.1"/>
    </source>
</evidence>
<dbReference type="EMBL" id="JAJNBZ010000002">
    <property type="protein sequence ID" value="MCE5168418.1"/>
    <property type="molecule type" value="Genomic_DNA"/>
</dbReference>
<feature type="transmembrane region" description="Helical" evidence="5">
    <location>
        <begin position="173"/>
        <end position="191"/>
    </location>
</feature>
<dbReference type="InterPro" id="IPR051784">
    <property type="entry name" value="Nod_factor_ABC_transporter"/>
</dbReference>
<gene>
    <name evidence="7" type="ORF">LQV63_03700</name>
</gene>
<accession>A0ABS8Y998</accession>
<feature type="transmembrane region" description="Helical" evidence="5">
    <location>
        <begin position="223"/>
        <end position="244"/>
    </location>
</feature>
<dbReference type="Pfam" id="PF01061">
    <property type="entry name" value="ABC2_membrane"/>
    <property type="match status" value="1"/>
</dbReference>
<feature type="transmembrane region" description="Helical" evidence="5">
    <location>
        <begin position="140"/>
        <end position="161"/>
    </location>
</feature>
<proteinExistence type="predicted"/>